<gene>
    <name evidence="1" type="ORF">IWQ57_004935</name>
</gene>
<protein>
    <submittedName>
        <fullName evidence="1">Uncharacterized protein</fullName>
    </submittedName>
</protein>
<name>A0ACC1JPZ4_9FUNG</name>
<organism evidence="1 2">
    <name type="scientific">Coemansia nantahalensis</name>
    <dbReference type="NCBI Taxonomy" id="2789366"/>
    <lineage>
        <taxon>Eukaryota</taxon>
        <taxon>Fungi</taxon>
        <taxon>Fungi incertae sedis</taxon>
        <taxon>Zoopagomycota</taxon>
        <taxon>Kickxellomycotina</taxon>
        <taxon>Kickxellomycetes</taxon>
        <taxon>Kickxellales</taxon>
        <taxon>Kickxellaceae</taxon>
        <taxon>Coemansia</taxon>
    </lineage>
</organism>
<comment type="caution">
    <text evidence="1">The sequence shown here is derived from an EMBL/GenBank/DDBJ whole genome shotgun (WGS) entry which is preliminary data.</text>
</comment>
<evidence type="ECO:0000313" key="1">
    <source>
        <dbReference type="EMBL" id="KAJ2765034.1"/>
    </source>
</evidence>
<accession>A0ACC1JPZ4</accession>
<dbReference type="Proteomes" id="UP001140234">
    <property type="component" value="Unassembled WGS sequence"/>
</dbReference>
<dbReference type="EMBL" id="JANBUJ010002142">
    <property type="protein sequence ID" value="KAJ2765034.1"/>
    <property type="molecule type" value="Genomic_DNA"/>
</dbReference>
<sequence length="234" mass="25695">MPDMCKRTFKATQTWYEDADKYWKGVSANDDGMLGGLAFVHDPDVRDSLEFISTLYAGSASSPGSQYACDCGAGIGRVTKHMLLSRFAKVDLVEQNKQFLDAAASQYLEPEIAAGRVGDLMAVGLQEFAPAAGRYDVIWCQWVLSHLTDDDLVAFLRRCADGLAPNGVVCVKENITTRGYIVDEEDSSVTRAASIYERIFARAGMAVVHAQMQTGFQPDMFGVKMWALRPAEQA</sequence>
<keyword evidence="2" id="KW-1185">Reference proteome</keyword>
<proteinExistence type="predicted"/>
<evidence type="ECO:0000313" key="2">
    <source>
        <dbReference type="Proteomes" id="UP001140234"/>
    </source>
</evidence>
<reference evidence="1" key="1">
    <citation type="submission" date="2022-07" db="EMBL/GenBank/DDBJ databases">
        <title>Phylogenomic reconstructions and comparative analyses of Kickxellomycotina fungi.</title>
        <authorList>
            <person name="Reynolds N.K."/>
            <person name="Stajich J.E."/>
            <person name="Barry K."/>
            <person name="Grigoriev I.V."/>
            <person name="Crous P."/>
            <person name="Smith M.E."/>
        </authorList>
    </citation>
    <scope>NUCLEOTIDE SEQUENCE</scope>
    <source>
        <strain evidence="1">CBS 109366</strain>
    </source>
</reference>